<dbReference type="PANTHER" id="PTHR30413:SF8">
    <property type="entry name" value="TRANSPORT PERMEASE PROTEIN"/>
    <property type="match status" value="1"/>
</dbReference>
<evidence type="ECO:0000256" key="5">
    <source>
        <dbReference type="ARBA" id="ARBA00022519"/>
    </source>
</evidence>
<keyword evidence="7 9" id="KW-1133">Transmembrane helix</keyword>
<name>A0AAX4HRM9_9BACT</name>
<protein>
    <recommendedName>
        <fullName evidence="9">Transport permease protein</fullName>
    </recommendedName>
</protein>
<dbReference type="RefSeq" id="WP_321397076.1">
    <property type="nucleotide sequence ID" value="NZ_CP139487.1"/>
</dbReference>
<dbReference type="EMBL" id="CP139487">
    <property type="protein sequence ID" value="WPU65828.1"/>
    <property type="molecule type" value="Genomic_DNA"/>
</dbReference>
<dbReference type="PROSITE" id="PS51012">
    <property type="entry name" value="ABC_TM2"/>
    <property type="match status" value="1"/>
</dbReference>
<evidence type="ECO:0000256" key="4">
    <source>
        <dbReference type="ARBA" id="ARBA00022475"/>
    </source>
</evidence>
<evidence type="ECO:0000313" key="11">
    <source>
        <dbReference type="EMBL" id="WPU65828.1"/>
    </source>
</evidence>
<feature type="transmembrane region" description="Helical" evidence="9">
    <location>
        <begin position="252"/>
        <end position="270"/>
    </location>
</feature>
<dbReference type="PANTHER" id="PTHR30413">
    <property type="entry name" value="INNER MEMBRANE TRANSPORT PERMEASE"/>
    <property type="match status" value="1"/>
</dbReference>
<feature type="transmembrane region" description="Helical" evidence="9">
    <location>
        <begin position="117"/>
        <end position="150"/>
    </location>
</feature>
<comment type="similarity">
    <text evidence="2 9">Belongs to the ABC-2 integral membrane protein family.</text>
</comment>
<dbReference type="GO" id="GO:0005886">
    <property type="term" value="C:plasma membrane"/>
    <property type="evidence" value="ECO:0007669"/>
    <property type="project" value="UniProtKB-SubCell"/>
</dbReference>
<dbReference type="Pfam" id="PF01061">
    <property type="entry name" value="ABC2_membrane"/>
    <property type="match status" value="1"/>
</dbReference>
<evidence type="ECO:0000256" key="1">
    <source>
        <dbReference type="ARBA" id="ARBA00004429"/>
    </source>
</evidence>
<keyword evidence="12" id="KW-1185">Reference proteome</keyword>
<dbReference type="KEGG" id="psti:SOO65_03630"/>
<dbReference type="GO" id="GO:0015920">
    <property type="term" value="P:lipopolysaccharide transport"/>
    <property type="evidence" value="ECO:0007669"/>
    <property type="project" value="TreeGrafter"/>
</dbReference>
<feature type="transmembrane region" description="Helical" evidence="9">
    <location>
        <begin position="79"/>
        <end position="96"/>
    </location>
</feature>
<dbReference type="InterPro" id="IPR047817">
    <property type="entry name" value="ABC2_TM_bact-type"/>
</dbReference>
<evidence type="ECO:0000256" key="2">
    <source>
        <dbReference type="ARBA" id="ARBA00007783"/>
    </source>
</evidence>
<evidence type="ECO:0000259" key="10">
    <source>
        <dbReference type="PROSITE" id="PS51012"/>
    </source>
</evidence>
<keyword evidence="6 9" id="KW-0812">Transmembrane</keyword>
<keyword evidence="3 9" id="KW-0813">Transport</keyword>
<evidence type="ECO:0000256" key="7">
    <source>
        <dbReference type="ARBA" id="ARBA00022989"/>
    </source>
</evidence>
<evidence type="ECO:0000313" key="12">
    <source>
        <dbReference type="Proteomes" id="UP001324634"/>
    </source>
</evidence>
<feature type="transmembrane region" description="Helical" evidence="9">
    <location>
        <begin position="52"/>
        <end position="73"/>
    </location>
</feature>
<dbReference type="GO" id="GO:0140359">
    <property type="term" value="F:ABC-type transporter activity"/>
    <property type="evidence" value="ECO:0007669"/>
    <property type="project" value="InterPro"/>
</dbReference>
<evidence type="ECO:0000256" key="6">
    <source>
        <dbReference type="ARBA" id="ARBA00022692"/>
    </source>
</evidence>
<feature type="transmembrane region" description="Helical" evidence="9">
    <location>
        <begin position="195"/>
        <end position="214"/>
    </location>
</feature>
<gene>
    <name evidence="11" type="ORF">SOO65_03630</name>
</gene>
<dbReference type="AlphaFoldDB" id="A0AAX4HRM9"/>
<keyword evidence="4 9" id="KW-1003">Cell membrane</keyword>
<keyword evidence="5" id="KW-0997">Cell inner membrane</keyword>
<feature type="transmembrane region" description="Helical" evidence="9">
    <location>
        <begin position="162"/>
        <end position="183"/>
    </location>
</feature>
<reference evidence="11 12" key="1">
    <citation type="submission" date="2023-11" db="EMBL/GenBank/DDBJ databases">
        <title>Peredibacter starrii A3.12.</title>
        <authorList>
            <person name="Mitchell R.J."/>
        </authorList>
    </citation>
    <scope>NUCLEOTIDE SEQUENCE [LARGE SCALE GENOMIC DNA]</scope>
    <source>
        <strain evidence="11 12">A3.12</strain>
    </source>
</reference>
<sequence>MKNEDIWTIEIKSHSGLFNLKLKEIWTYRDLLWLFVRRDVITVYKQTILGPLWFIIQPLLTTLMFSLVFGRIARLSTDGIPPFVFYLAGVTIWSYFSECLNKTSNTFVSNQNIFGKVYFPRIIVPGSIIISTLVRFGVQLGIFLVVWIYYYLQGQVNPNYVAVLLPFIVLIMAISSMGFGMLFSSMTTKYRDLQFLLNFAVQLWMYATPIIYPLSSIPEKYVSLIKLNPITPLVECMRFGFLGNGSFSLGEVFYSFIFAIGVFSLGFFVFSRVEKNFMDTV</sequence>
<keyword evidence="8 9" id="KW-0472">Membrane</keyword>
<dbReference type="Proteomes" id="UP001324634">
    <property type="component" value="Chromosome"/>
</dbReference>
<evidence type="ECO:0000256" key="8">
    <source>
        <dbReference type="ARBA" id="ARBA00023136"/>
    </source>
</evidence>
<evidence type="ECO:0000256" key="3">
    <source>
        <dbReference type="ARBA" id="ARBA00022448"/>
    </source>
</evidence>
<organism evidence="11 12">
    <name type="scientific">Peredibacter starrii</name>
    <dbReference type="NCBI Taxonomy" id="28202"/>
    <lineage>
        <taxon>Bacteria</taxon>
        <taxon>Pseudomonadati</taxon>
        <taxon>Bdellovibrionota</taxon>
        <taxon>Bacteriovoracia</taxon>
        <taxon>Bacteriovoracales</taxon>
        <taxon>Bacteriovoracaceae</taxon>
        <taxon>Peredibacter</taxon>
    </lineage>
</organism>
<proteinExistence type="inferred from homology"/>
<feature type="domain" description="ABC transmembrane type-2" evidence="10">
    <location>
        <begin position="49"/>
        <end position="273"/>
    </location>
</feature>
<dbReference type="InterPro" id="IPR013525">
    <property type="entry name" value="ABC2_TM"/>
</dbReference>
<comment type="subcellular location">
    <subcellularLocation>
        <location evidence="1">Cell inner membrane</location>
        <topology evidence="1">Multi-pass membrane protein</topology>
    </subcellularLocation>
    <subcellularLocation>
        <location evidence="9">Cell membrane</location>
        <topology evidence="9">Multi-pass membrane protein</topology>
    </subcellularLocation>
</comment>
<accession>A0AAX4HRM9</accession>
<evidence type="ECO:0000256" key="9">
    <source>
        <dbReference type="RuleBase" id="RU361157"/>
    </source>
</evidence>